<dbReference type="Gene3D" id="3.30.70.270">
    <property type="match status" value="1"/>
</dbReference>
<dbReference type="RefSeq" id="WP_168450005.1">
    <property type="nucleotide sequence ID" value="NZ_JAAWWK010000002.1"/>
</dbReference>
<dbReference type="Pfam" id="PF13426">
    <property type="entry name" value="PAS_9"/>
    <property type="match status" value="1"/>
</dbReference>
<protein>
    <submittedName>
        <fullName evidence="4">EAL domain-containing protein</fullName>
    </submittedName>
</protein>
<dbReference type="Gene3D" id="3.20.20.450">
    <property type="entry name" value="EAL domain"/>
    <property type="match status" value="1"/>
</dbReference>
<evidence type="ECO:0000259" key="2">
    <source>
        <dbReference type="PROSITE" id="PS50883"/>
    </source>
</evidence>
<dbReference type="SMART" id="SM00052">
    <property type="entry name" value="EAL"/>
    <property type="match status" value="1"/>
</dbReference>
<gene>
    <name evidence="4" type="ORF">HCU74_08810</name>
</gene>
<dbReference type="InterPro" id="IPR001633">
    <property type="entry name" value="EAL_dom"/>
</dbReference>
<dbReference type="InterPro" id="IPR029787">
    <property type="entry name" value="Nucleotide_cyclase"/>
</dbReference>
<dbReference type="InterPro" id="IPR035919">
    <property type="entry name" value="EAL_sf"/>
</dbReference>
<dbReference type="PROSITE" id="PS50883">
    <property type="entry name" value="EAL"/>
    <property type="match status" value="1"/>
</dbReference>
<dbReference type="PROSITE" id="PS50112">
    <property type="entry name" value="PAS"/>
    <property type="match status" value="1"/>
</dbReference>
<dbReference type="InterPro" id="IPR000014">
    <property type="entry name" value="PAS"/>
</dbReference>
<reference evidence="4 5" key="1">
    <citation type="submission" date="2020-04" db="EMBL/GenBank/DDBJ databases">
        <authorList>
            <person name="Yoon J."/>
        </authorList>
    </citation>
    <scope>NUCLEOTIDE SEQUENCE [LARGE SCALE GENOMIC DNA]</scope>
    <source>
        <strain evidence="4 5">KMU-166</strain>
    </source>
</reference>
<feature type="domain" description="GGDEF" evidence="3">
    <location>
        <begin position="302"/>
        <end position="435"/>
    </location>
</feature>
<dbReference type="SMART" id="SM00267">
    <property type="entry name" value="GGDEF"/>
    <property type="match status" value="1"/>
</dbReference>
<dbReference type="SUPFAM" id="SSF141868">
    <property type="entry name" value="EAL domain-like"/>
    <property type="match status" value="1"/>
</dbReference>
<comment type="caution">
    <text evidence="4">The sequence shown here is derived from an EMBL/GenBank/DDBJ whole genome shotgun (WGS) entry which is preliminary data.</text>
</comment>
<dbReference type="EMBL" id="JAAWWK010000002">
    <property type="protein sequence ID" value="NKI17517.1"/>
    <property type="molecule type" value="Genomic_DNA"/>
</dbReference>
<dbReference type="PROSITE" id="PS50887">
    <property type="entry name" value="GGDEF"/>
    <property type="match status" value="1"/>
</dbReference>
<accession>A0ABX1GGK7</accession>
<proteinExistence type="predicted"/>
<dbReference type="CDD" id="cd00130">
    <property type="entry name" value="PAS"/>
    <property type="match status" value="1"/>
</dbReference>
<dbReference type="NCBIfam" id="TIGR00254">
    <property type="entry name" value="GGDEF"/>
    <property type="match status" value="1"/>
</dbReference>
<dbReference type="InterPro" id="IPR052155">
    <property type="entry name" value="Biofilm_reg_signaling"/>
</dbReference>
<feature type="domain" description="EAL" evidence="2">
    <location>
        <begin position="444"/>
        <end position="697"/>
    </location>
</feature>
<evidence type="ECO:0000313" key="4">
    <source>
        <dbReference type="EMBL" id="NKI17517.1"/>
    </source>
</evidence>
<dbReference type="SUPFAM" id="SSF55073">
    <property type="entry name" value="Nucleotide cyclase"/>
    <property type="match status" value="1"/>
</dbReference>
<dbReference type="SUPFAM" id="SSF55785">
    <property type="entry name" value="PYP-like sensor domain (PAS domain)"/>
    <property type="match status" value="1"/>
</dbReference>
<evidence type="ECO:0000313" key="5">
    <source>
        <dbReference type="Proteomes" id="UP000765845"/>
    </source>
</evidence>
<sequence length="699" mass="77977">MAADSTELTTSDVIERQPNEFTPGVFYLAFEHSPVPCLITDERLGILRANYCAREMLGSTVDLTSNNGRRNHLGQYIVKGAKQFFDWVEEIGIVVGERRPFELALRARESVQPVHVYMERIELVDGITYHFCMPYASSQQGILGQGNLYRTIYENSRHAIYITDKDKKVVAANNGFTELFGIRETEIVGLSDRRLYAKNARDGYEDEIVKSLEEKNFWKGRVSIVDKNRRHVDCNVTVSIVDDERSGESLCVYMLENISDQVRIESELVRSAQVDTLTGICNRAGFNANYARMFGDSQRSGEPLYLLFIDLDNFKQINDRYGHDYGDELLIKATQRIKNCLRESDFLARLGGDEFVVLITGDAERDGVKIIADKICTGLAKPFTIRAVKHTCGASVGIAQYPEDALTSDGLVQAADSAMYQAKSAGKNRAEFYNPNPDNSVLAIRKVKNEVDIGIKNKKLQPYYQSVHDMRTGEIVGYESLVRLVVDDKVFSPSYFFSSIESGPLMAKMGTAMFSDVYQGIDVMESYGIDVPVSINLSGSQLHSEEVLDHIEFLCSLNRSLPTKVNIEVSEATVCEDSEIVARHLNRLIELGFKIVLDDFGAGTTSLYTLQKYPYANIKLDRRFLDGIEQQGNPKADLLSGIIVLADALGISVIGEGVENENQARMLVKAGCILGQGFLYSEPLPLEQVLENSRNGAAT</sequence>
<evidence type="ECO:0000259" key="1">
    <source>
        <dbReference type="PROSITE" id="PS50112"/>
    </source>
</evidence>
<dbReference type="Gene3D" id="3.30.450.20">
    <property type="entry name" value="PAS domain"/>
    <property type="match status" value="1"/>
</dbReference>
<name>A0ABX1GGK7_9GAMM</name>
<dbReference type="InterPro" id="IPR043128">
    <property type="entry name" value="Rev_trsase/Diguanyl_cyclase"/>
</dbReference>
<dbReference type="CDD" id="cd01949">
    <property type="entry name" value="GGDEF"/>
    <property type="match status" value="1"/>
</dbReference>
<dbReference type="SMART" id="SM00091">
    <property type="entry name" value="PAS"/>
    <property type="match status" value="2"/>
</dbReference>
<dbReference type="PANTHER" id="PTHR44757:SF2">
    <property type="entry name" value="BIOFILM ARCHITECTURE MAINTENANCE PROTEIN MBAA"/>
    <property type="match status" value="1"/>
</dbReference>
<dbReference type="Pfam" id="PF13188">
    <property type="entry name" value="PAS_8"/>
    <property type="match status" value="1"/>
</dbReference>
<dbReference type="Proteomes" id="UP000765845">
    <property type="component" value="Unassembled WGS sequence"/>
</dbReference>
<feature type="domain" description="PAS" evidence="1">
    <location>
        <begin position="145"/>
        <end position="215"/>
    </location>
</feature>
<dbReference type="PANTHER" id="PTHR44757">
    <property type="entry name" value="DIGUANYLATE CYCLASE DGCP"/>
    <property type="match status" value="1"/>
</dbReference>
<dbReference type="NCBIfam" id="TIGR00229">
    <property type="entry name" value="sensory_box"/>
    <property type="match status" value="1"/>
</dbReference>
<evidence type="ECO:0000259" key="3">
    <source>
        <dbReference type="PROSITE" id="PS50887"/>
    </source>
</evidence>
<dbReference type="Pfam" id="PF00990">
    <property type="entry name" value="GGDEF"/>
    <property type="match status" value="1"/>
</dbReference>
<dbReference type="Pfam" id="PF00563">
    <property type="entry name" value="EAL"/>
    <property type="match status" value="1"/>
</dbReference>
<dbReference type="CDD" id="cd01948">
    <property type="entry name" value="EAL"/>
    <property type="match status" value="1"/>
</dbReference>
<organism evidence="4 5">
    <name type="scientific">Spongiibacter thalassae</name>
    <dbReference type="NCBI Taxonomy" id="2721624"/>
    <lineage>
        <taxon>Bacteria</taxon>
        <taxon>Pseudomonadati</taxon>
        <taxon>Pseudomonadota</taxon>
        <taxon>Gammaproteobacteria</taxon>
        <taxon>Cellvibrionales</taxon>
        <taxon>Spongiibacteraceae</taxon>
        <taxon>Spongiibacter</taxon>
    </lineage>
</organism>
<dbReference type="InterPro" id="IPR000160">
    <property type="entry name" value="GGDEF_dom"/>
</dbReference>
<dbReference type="InterPro" id="IPR035965">
    <property type="entry name" value="PAS-like_dom_sf"/>
</dbReference>
<keyword evidence="5" id="KW-1185">Reference proteome</keyword>